<comment type="caution">
    <text evidence="1">The sequence shown here is derived from an EMBL/GenBank/DDBJ whole genome shotgun (WGS) entry which is preliminary data.</text>
</comment>
<dbReference type="STRING" id="35608.A0A2U1Q735"/>
<proteinExistence type="predicted"/>
<dbReference type="Proteomes" id="UP000245207">
    <property type="component" value="Unassembled WGS sequence"/>
</dbReference>
<dbReference type="PANTHER" id="PTHR36310">
    <property type="entry name" value="CYCLIN-DEPENDENT PROTEIN KINASE INHIBITOR SMR11"/>
    <property type="match status" value="1"/>
</dbReference>
<keyword evidence="2" id="KW-1185">Reference proteome</keyword>
<organism evidence="1 2">
    <name type="scientific">Artemisia annua</name>
    <name type="common">Sweet wormwood</name>
    <dbReference type="NCBI Taxonomy" id="35608"/>
    <lineage>
        <taxon>Eukaryota</taxon>
        <taxon>Viridiplantae</taxon>
        <taxon>Streptophyta</taxon>
        <taxon>Embryophyta</taxon>
        <taxon>Tracheophyta</taxon>
        <taxon>Spermatophyta</taxon>
        <taxon>Magnoliopsida</taxon>
        <taxon>eudicotyledons</taxon>
        <taxon>Gunneridae</taxon>
        <taxon>Pentapetalae</taxon>
        <taxon>asterids</taxon>
        <taxon>campanulids</taxon>
        <taxon>Asterales</taxon>
        <taxon>Asteraceae</taxon>
        <taxon>Asteroideae</taxon>
        <taxon>Anthemideae</taxon>
        <taxon>Artemisiinae</taxon>
        <taxon>Artemisia</taxon>
    </lineage>
</organism>
<evidence type="ECO:0000313" key="2">
    <source>
        <dbReference type="Proteomes" id="UP000245207"/>
    </source>
</evidence>
<sequence length="207" mass="22099">MDVDQVKGVTETVSCDSVKKLDDKDATMGFKNINISSSPLVDKGGAALCPITPFSNKEGVNSTSKVISPSIASSSMSIDDDIPSTPMEDVFDSLAGGRDKLMKHGEKSESYVARKLNFNSGDKERASDSGFGDGTVMESVYESILDGIISKEAEDILSEIVAADVLMTPPAAPRLSGVAETCPGAPMRPTTKLRNVDTRLCRRKLEF</sequence>
<name>A0A2U1Q735_ARTAN</name>
<reference evidence="1 2" key="1">
    <citation type="journal article" date="2018" name="Mol. Plant">
        <title>The genome of Artemisia annua provides insight into the evolution of Asteraceae family and artemisinin biosynthesis.</title>
        <authorList>
            <person name="Shen Q."/>
            <person name="Zhang L."/>
            <person name="Liao Z."/>
            <person name="Wang S."/>
            <person name="Yan T."/>
            <person name="Shi P."/>
            <person name="Liu M."/>
            <person name="Fu X."/>
            <person name="Pan Q."/>
            <person name="Wang Y."/>
            <person name="Lv Z."/>
            <person name="Lu X."/>
            <person name="Zhang F."/>
            <person name="Jiang W."/>
            <person name="Ma Y."/>
            <person name="Chen M."/>
            <person name="Hao X."/>
            <person name="Li L."/>
            <person name="Tang Y."/>
            <person name="Lv G."/>
            <person name="Zhou Y."/>
            <person name="Sun X."/>
            <person name="Brodelius P.E."/>
            <person name="Rose J.K.C."/>
            <person name="Tang K."/>
        </authorList>
    </citation>
    <scope>NUCLEOTIDE SEQUENCE [LARGE SCALE GENOMIC DNA]</scope>
    <source>
        <strain evidence="2">cv. Huhao1</strain>
        <tissue evidence="1">Leaf</tissue>
    </source>
</reference>
<dbReference type="OrthoDB" id="777328at2759"/>
<protein>
    <submittedName>
        <fullName evidence="1">Uncharacterized protein</fullName>
    </submittedName>
</protein>
<evidence type="ECO:0000313" key="1">
    <source>
        <dbReference type="EMBL" id="PWA93732.1"/>
    </source>
</evidence>
<dbReference type="EMBL" id="PKPP01000363">
    <property type="protein sequence ID" value="PWA93732.1"/>
    <property type="molecule type" value="Genomic_DNA"/>
</dbReference>
<dbReference type="InterPro" id="IPR038971">
    <property type="entry name" value="SMR11/SMR16"/>
</dbReference>
<accession>A0A2U1Q735</accession>
<dbReference type="AlphaFoldDB" id="A0A2U1Q735"/>
<dbReference type="PANTHER" id="PTHR36310:SF1">
    <property type="entry name" value="CYCLIN-DEPENDENT PROTEIN KINASE INHIBITOR SMR11"/>
    <property type="match status" value="1"/>
</dbReference>
<gene>
    <name evidence="1" type="ORF">CTI12_AA048130</name>
</gene>